<keyword evidence="5" id="KW-0547">Nucleotide-binding</keyword>
<comment type="caution">
    <text evidence="10">The sequence shown here is derived from an EMBL/GenBank/DDBJ whole genome shotgun (WGS) entry which is preliminary data.</text>
</comment>
<keyword evidence="3" id="KW-0436">Ligase</keyword>
<dbReference type="PANTHER" id="PTHR43749">
    <property type="entry name" value="RNA-SPLICING LIGASE RTCB"/>
    <property type="match status" value="1"/>
</dbReference>
<proteinExistence type="predicted"/>
<keyword evidence="4" id="KW-0479">Metal-binding</keyword>
<dbReference type="RefSeq" id="WP_344809425.1">
    <property type="nucleotide sequence ID" value="NZ_BAABAB010000050.1"/>
</dbReference>
<keyword evidence="6" id="KW-0692">RNA repair</keyword>
<name>A0ABP7AT45_9ACTN</name>
<evidence type="ECO:0000256" key="9">
    <source>
        <dbReference type="ARBA" id="ARBA00047746"/>
    </source>
</evidence>
<evidence type="ECO:0000256" key="2">
    <source>
        <dbReference type="ARBA" id="ARBA00012726"/>
    </source>
</evidence>
<keyword evidence="7" id="KW-0342">GTP-binding</keyword>
<evidence type="ECO:0000256" key="6">
    <source>
        <dbReference type="ARBA" id="ARBA00022800"/>
    </source>
</evidence>
<dbReference type="InterPro" id="IPR001233">
    <property type="entry name" value="RtcB"/>
</dbReference>
<dbReference type="Proteomes" id="UP001501490">
    <property type="component" value="Unassembled WGS sequence"/>
</dbReference>
<keyword evidence="11" id="KW-1185">Reference proteome</keyword>
<evidence type="ECO:0000256" key="4">
    <source>
        <dbReference type="ARBA" id="ARBA00022723"/>
    </source>
</evidence>
<organism evidence="10 11">
    <name type="scientific">Microlunatus ginsengisoli</name>
    <dbReference type="NCBI Taxonomy" id="363863"/>
    <lineage>
        <taxon>Bacteria</taxon>
        <taxon>Bacillati</taxon>
        <taxon>Actinomycetota</taxon>
        <taxon>Actinomycetes</taxon>
        <taxon>Propionibacteriales</taxon>
        <taxon>Propionibacteriaceae</taxon>
        <taxon>Microlunatus</taxon>
    </lineage>
</organism>
<reference evidence="11" key="1">
    <citation type="journal article" date="2019" name="Int. J. Syst. Evol. Microbiol.">
        <title>The Global Catalogue of Microorganisms (GCM) 10K type strain sequencing project: providing services to taxonomists for standard genome sequencing and annotation.</title>
        <authorList>
            <consortium name="The Broad Institute Genomics Platform"/>
            <consortium name="The Broad Institute Genome Sequencing Center for Infectious Disease"/>
            <person name="Wu L."/>
            <person name="Ma J."/>
        </authorList>
    </citation>
    <scope>NUCLEOTIDE SEQUENCE [LARGE SCALE GENOMIC DNA]</scope>
    <source>
        <strain evidence="11">JCM 16929</strain>
    </source>
</reference>
<gene>
    <name evidence="10" type="ORF">GCM10022236_48100</name>
</gene>
<evidence type="ECO:0000313" key="10">
    <source>
        <dbReference type="EMBL" id="GAA3639925.1"/>
    </source>
</evidence>
<accession>A0ABP7AT45</accession>
<evidence type="ECO:0000256" key="7">
    <source>
        <dbReference type="ARBA" id="ARBA00023134"/>
    </source>
</evidence>
<dbReference type="InterPro" id="IPR036025">
    <property type="entry name" value="RtcB-like_sf"/>
</dbReference>
<keyword evidence="8" id="KW-0464">Manganese</keyword>
<comment type="cofactor">
    <cofactor evidence="1">
        <name>Mn(2+)</name>
        <dbReference type="ChEBI" id="CHEBI:29035"/>
    </cofactor>
</comment>
<dbReference type="EMBL" id="BAABAB010000050">
    <property type="protein sequence ID" value="GAA3639925.1"/>
    <property type="molecule type" value="Genomic_DNA"/>
</dbReference>
<dbReference type="EC" id="6.5.1.8" evidence="2"/>
<comment type="catalytic activity">
    <reaction evidence="9">
        <text>a 3'-end 3'-phospho-ribonucleotide-RNA + a 5'-end dephospho-ribonucleoside-RNA + GTP = a ribonucleotidyl-ribonucleotide-RNA + GMP + diphosphate</text>
        <dbReference type="Rhea" id="RHEA:68076"/>
        <dbReference type="Rhea" id="RHEA-COMP:10463"/>
        <dbReference type="Rhea" id="RHEA-COMP:13936"/>
        <dbReference type="Rhea" id="RHEA-COMP:17355"/>
        <dbReference type="ChEBI" id="CHEBI:33019"/>
        <dbReference type="ChEBI" id="CHEBI:37565"/>
        <dbReference type="ChEBI" id="CHEBI:58115"/>
        <dbReference type="ChEBI" id="CHEBI:83062"/>
        <dbReference type="ChEBI" id="CHEBI:138284"/>
        <dbReference type="ChEBI" id="CHEBI:173118"/>
        <dbReference type="EC" id="6.5.1.8"/>
    </reaction>
</comment>
<sequence length="388" mass="42742">MEKITDKLLNWASVLDERTREQAVLTSSMPFVYPHLALMPDAHLGKGATVGSVIPTLRAVMPAAVGVDIGCGMIAVRTQFSVDDVTGAAKPLSALREAIEKAVPLSAGGRNQKIADTAAARIAKLEAAPGVEPERYLPHWREQLGSLGSGNHFIEVTRDEANRVWLFLHSGSRGVGNRIAQHHIEVAQRLMERYWISLPDPDLAYLVEGTDEFDAYVRDLRWAQTYALLNREEMMDRAVACLKGFLGVEVIEHERINCHHNFTQLEKHFGREVWVSRKGAIEARAGQPGLIPGSMGTASYVVSGLGYPPALHSAPHGAGRAYSRAAARRTFTHAQLREAMAGIEFRDTEAFLDEIPAAYKDIDQVMTDAARLVEIRHTLRQLVNVKGT</sequence>
<protein>
    <recommendedName>
        <fullName evidence="2">3'-phosphate/5'-hydroxy nucleic acid ligase</fullName>
        <ecNumber evidence="2">6.5.1.8</ecNumber>
    </recommendedName>
</protein>
<dbReference type="PANTHER" id="PTHR43749:SF2">
    <property type="entry name" value="RNA-SPLICING LIGASE RTCB"/>
    <property type="match status" value="1"/>
</dbReference>
<dbReference type="InterPro" id="IPR052915">
    <property type="entry name" value="RtcB-like"/>
</dbReference>
<dbReference type="SUPFAM" id="SSF103365">
    <property type="entry name" value="Hypothetical protein PH1602"/>
    <property type="match status" value="1"/>
</dbReference>
<dbReference type="Gene3D" id="3.90.1860.10">
    <property type="entry name" value="tRNA-splicing ligase RtcB"/>
    <property type="match status" value="1"/>
</dbReference>
<evidence type="ECO:0000256" key="8">
    <source>
        <dbReference type="ARBA" id="ARBA00023211"/>
    </source>
</evidence>
<dbReference type="Pfam" id="PF01139">
    <property type="entry name" value="RtcB"/>
    <property type="match status" value="1"/>
</dbReference>
<evidence type="ECO:0000256" key="5">
    <source>
        <dbReference type="ARBA" id="ARBA00022741"/>
    </source>
</evidence>
<evidence type="ECO:0000313" key="11">
    <source>
        <dbReference type="Proteomes" id="UP001501490"/>
    </source>
</evidence>
<evidence type="ECO:0000256" key="3">
    <source>
        <dbReference type="ARBA" id="ARBA00022598"/>
    </source>
</evidence>
<evidence type="ECO:0000256" key="1">
    <source>
        <dbReference type="ARBA" id="ARBA00001936"/>
    </source>
</evidence>